<dbReference type="InterPro" id="IPR002716">
    <property type="entry name" value="PIN_dom"/>
</dbReference>
<protein>
    <recommendedName>
        <fullName evidence="6">Ribonuclease VapC</fullName>
        <shortName evidence="6">RNase VapC</shortName>
        <ecNumber evidence="6">3.1.-.-</ecNumber>
    </recommendedName>
    <alternativeName>
        <fullName evidence="6">Toxin VapC</fullName>
    </alternativeName>
</protein>
<dbReference type="EC" id="3.1.-.-" evidence="6"/>
<name>A0A936N9K8_9ACTN</name>
<evidence type="ECO:0000256" key="4">
    <source>
        <dbReference type="ARBA" id="ARBA00022801"/>
    </source>
</evidence>
<dbReference type="EMBL" id="JADJZA010000001">
    <property type="protein sequence ID" value="MBK9295614.1"/>
    <property type="molecule type" value="Genomic_DNA"/>
</dbReference>
<evidence type="ECO:0000256" key="2">
    <source>
        <dbReference type="ARBA" id="ARBA00022722"/>
    </source>
</evidence>
<evidence type="ECO:0000256" key="3">
    <source>
        <dbReference type="ARBA" id="ARBA00022723"/>
    </source>
</evidence>
<keyword evidence="5 6" id="KW-0460">Magnesium</keyword>
<keyword evidence="3 6" id="KW-0479">Metal-binding</keyword>
<proteinExistence type="inferred from homology"/>
<comment type="function">
    <text evidence="6">Toxic component of a toxin-antitoxin (TA) system. An RNase.</text>
</comment>
<keyword evidence="6" id="KW-0800">Toxin</keyword>
<keyword evidence="2 6" id="KW-0540">Nuclease</keyword>
<organism evidence="8 9">
    <name type="scientific">Candidatus Neomicrothrix subdominans</name>
    <dbReference type="NCBI Taxonomy" id="2954438"/>
    <lineage>
        <taxon>Bacteria</taxon>
        <taxon>Bacillati</taxon>
        <taxon>Actinomycetota</taxon>
        <taxon>Acidimicrobiia</taxon>
        <taxon>Acidimicrobiales</taxon>
        <taxon>Microthrixaceae</taxon>
        <taxon>Candidatus Neomicrothrix</taxon>
    </lineage>
</organism>
<dbReference type="Gene3D" id="3.40.50.1010">
    <property type="entry name" value="5'-nuclease"/>
    <property type="match status" value="1"/>
</dbReference>
<feature type="binding site" evidence="6">
    <location>
        <position position="93"/>
    </location>
    <ligand>
        <name>Mg(2+)</name>
        <dbReference type="ChEBI" id="CHEBI:18420"/>
    </ligand>
</feature>
<evidence type="ECO:0000256" key="6">
    <source>
        <dbReference type="HAMAP-Rule" id="MF_00265"/>
    </source>
</evidence>
<keyword evidence="4 6" id="KW-0378">Hydrolase</keyword>
<evidence type="ECO:0000313" key="9">
    <source>
        <dbReference type="Proteomes" id="UP000727993"/>
    </source>
</evidence>
<sequence>MAGLIVVDASALIAYLDAEDTHHDDAMPSLIAVDRFVVHPVTLAEVLVHPVRRGTEMDVRNTLTTIGLHESPMTIDPVSLARLRVETGLKMPDTLVLATAIWHDAAVLAFDARLRAAAASRGLLAGSI</sequence>
<accession>A0A936N9K8</accession>
<dbReference type="GO" id="GO:0016787">
    <property type="term" value="F:hydrolase activity"/>
    <property type="evidence" value="ECO:0007669"/>
    <property type="project" value="UniProtKB-KW"/>
</dbReference>
<dbReference type="InterPro" id="IPR029060">
    <property type="entry name" value="PIN-like_dom_sf"/>
</dbReference>
<dbReference type="AlphaFoldDB" id="A0A936N9K8"/>
<comment type="caution">
    <text evidence="8">The sequence shown here is derived from an EMBL/GenBank/DDBJ whole genome shotgun (WGS) entry which is preliminary data.</text>
</comment>
<comment type="cofactor">
    <cofactor evidence="6">
        <name>Mg(2+)</name>
        <dbReference type="ChEBI" id="CHEBI:18420"/>
    </cofactor>
</comment>
<dbReference type="GO" id="GO:0004540">
    <property type="term" value="F:RNA nuclease activity"/>
    <property type="evidence" value="ECO:0007669"/>
    <property type="project" value="InterPro"/>
</dbReference>
<comment type="similarity">
    <text evidence="6">Belongs to the PINc/VapC protein family.</text>
</comment>
<feature type="domain" description="PIN" evidence="7">
    <location>
        <begin position="5"/>
        <end position="118"/>
    </location>
</feature>
<dbReference type="InterPro" id="IPR022907">
    <property type="entry name" value="VapC_family"/>
</dbReference>
<dbReference type="GO" id="GO:0000287">
    <property type="term" value="F:magnesium ion binding"/>
    <property type="evidence" value="ECO:0007669"/>
    <property type="project" value="UniProtKB-UniRule"/>
</dbReference>
<gene>
    <name evidence="6" type="primary">vapC</name>
    <name evidence="8" type="ORF">IPN02_01810</name>
</gene>
<dbReference type="HAMAP" id="MF_00265">
    <property type="entry name" value="VapC_Nob1"/>
    <property type="match status" value="1"/>
</dbReference>
<evidence type="ECO:0000256" key="1">
    <source>
        <dbReference type="ARBA" id="ARBA00022649"/>
    </source>
</evidence>
<dbReference type="Proteomes" id="UP000727993">
    <property type="component" value="Unassembled WGS sequence"/>
</dbReference>
<reference evidence="8 9" key="1">
    <citation type="submission" date="2020-10" db="EMBL/GenBank/DDBJ databases">
        <title>Connecting structure to function with the recovery of over 1000 high-quality activated sludge metagenome-assembled genomes encoding full-length rRNA genes using long-read sequencing.</title>
        <authorList>
            <person name="Singleton C.M."/>
            <person name="Petriglieri F."/>
            <person name="Kristensen J.M."/>
            <person name="Kirkegaard R.H."/>
            <person name="Michaelsen T.Y."/>
            <person name="Andersen M.H."/>
            <person name="Karst S.M."/>
            <person name="Dueholm M.S."/>
            <person name="Nielsen P.H."/>
            <person name="Albertsen M."/>
        </authorList>
    </citation>
    <scope>NUCLEOTIDE SEQUENCE [LARGE SCALE GENOMIC DNA]</scope>
    <source>
        <strain evidence="8">Lyne_18-Q3-R50-59_MAXAC.006</strain>
    </source>
</reference>
<dbReference type="SUPFAM" id="SSF88723">
    <property type="entry name" value="PIN domain-like"/>
    <property type="match status" value="1"/>
</dbReference>
<keyword evidence="1 6" id="KW-1277">Toxin-antitoxin system</keyword>
<dbReference type="Pfam" id="PF01850">
    <property type="entry name" value="PIN"/>
    <property type="match status" value="1"/>
</dbReference>
<feature type="binding site" evidence="6">
    <location>
        <position position="8"/>
    </location>
    <ligand>
        <name>Mg(2+)</name>
        <dbReference type="ChEBI" id="CHEBI:18420"/>
    </ligand>
</feature>
<evidence type="ECO:0000256" key="5">
    <source>
        <dbReference type="ARBA" id="ARBA00022842"/>
    </source>
</evidence>
<dbReference type="GO" id="GO:0090729">
    <property type="term" value="F:toxin activity"/>
    <property type="evidence" value="ECO:0007669"/>
    <property type="project" value="UniProtKB-KW"/>
</dbReference>
<evidence type="ECO:0000313" key="8">
    <source>
        <dbReference type="EMBL" id="MBK9295614.1"/>
    </source>
</evidence>
<dbReference type="CDD" id="cd09854">
    <property type="entry name" value="PIN_VapC-like"/>
    <property type="match status" value="1"/>
</dbReference>
<evidence type="ECO:0000259" key="7">
    <source>
        <dbReference type="Pfam" id="PF01850"/>
    </source>
</evidence>